<protein>
    <submittedName>
        <fullName evidence="2">Geranylgeranyl pyrophosphate synthetase</fullName>
    </submittedName>
</protein>
<dbReference type="AlphaFoldDB" id="A0A9P8ZZQ5"/>
<feature type="region of interest" description="Disordered" evidence="1">
    <location>
        <begin position="589"/>
        <end position="613"/>
    </location>
</feature>
<dbReference type="RefSeq" id="XP_045960503.1">
    <property type="nucleotide sequence ID" value="XM_046101744.1"/>
</dbReference>
<accession>A0A9P8ZZQ5</accession>
<dbReference type="PANTHER" id="PTHR35179">
    <property type="entry name" value="PROTEIN CBG02620"/>
    <property type="match status" value="1"/>
</dbReference>
<evidence type="ECO:0000313" key="2">
    <source>
        <dbReference type="EMBL" id="KAH6656269.1"/>
    </source>
</evidence>
<dbReference type="EMBL" id="JAGPXC010000002">
    <property type="protein sequence ID" value="KAH6656269.1"/>
    <property type="molecule type" value="Genomic_DNA"/>
</dbReference>
<comment type="caution">
    <text evidence="2">The sequence shown here is derived from an EMBL/GenBank/DDBJ whole genome shotgun (WGS) entry which is preliminary data.</text>
</comment>
<reference evidence="2" key="1">
    <citation type="journal article" date="2021" name="Nat. Commun.">
        <title>Genetic determinants of endophytism in the Arabidopsis root mycobiome.</title>
        <authorList>
            <person name="Mesny F."/>
            <person name="Miyauchi S."/>
            <person name="Thiergart T."/>
            <person name="Pickel B."/>
            <person name="Atanasova L."/>
            <person name="Karlsson M."/>
            <person name="Huettel B."/>
            <person name="Barry K.W."/>
            <person name="Haridas S."/>
            <person name="Chen C."/>
            <person name="Bauer D."/>
            <person name="Andreopoulos W."/>
            <person name="Pangilinan J."/>
            <person name="LaButti K."/>
            <person name="Riley R."/>
            <person name="Lipzen A."/>
            <person name="Clum A."/>
            <person name="Drula E."/>
            <person name="Henrissat B."/>
            <person name="Kohler A."/>
            <person name="Grigoriev I.V."/>
            <person name="Martin F.M."/>
            <person name="Hacquard S."/>
        </authorList>
    </citation>
    <scope>NUCLEOTIDE SEQUENCE</scope>
    <source>
        <strain evidence="2">MPI-SDFR-AT-0073</strain>
    </source>
</reference>
<dbReference type="GeneID" id="70130636"/>
<evidence type="ECO:0000256" key="1">
    <source>
        <dbReference type="SAM" id="MobiDB-lite"/>
    </source>
</evidence>
<evidence type="ECO:0000313" key="3">
    <source>
        <dbReference type="Proteomes" id="UP000758603"/>
    </source>
</evidence>
<gene>
    <name evidence="2" type="ORF">BKA67DRAFT_551409</name>
</gene>
<name>A0A9P8ZZQ5_9PEZI</name>
<dbReference type="OrthoDB" id="420564at2759"/>
<organism evidence="2 3">
    <name type="scientific">Truncatella angustata</name>
    <dbReference type="NCBI Taxonomy" id="152316"/>
    <lineage>
        <taxon>Eukaryota</taxon>
        <taxon>Fungi</taxon>
        <taxon>Dikarya</taxon>
        <taxon>Ascomycota</taxon>
        <taxon>Pezizomycotina</taxon>
        <taxon>Sordariomycetes</taxon>
        <taxon>Xylariomycetidae</taxon>
        <taxon>Amphisphaeriales</taxon>
        <taxon>Sporocadaceae</taxon>
        <taxon>Truncatella</taxon>
    </lineage>
</organism>
<proteinExistence type="predicted"/>
<feature type="region of interest" description="Disordered" evidence="1">
    <location>
        <begin position="369"/>
        <end position="388"/>
    </location>
</feature>
<dbReference type="PANTHER" id="PTHR35179:SF2">
    <property type="entry name" value="START DOMAIN-CONTAINING PROTEIN"/>
    <property type="match status" value="1"/>
</dbReference>
<sequence length="613" mass="69850">MEKISRSEAHHAIPSGRVSIDNVKHLASYNWLEKPSPTIVVPGSPNLWLAPEGLRRVKKDSGHIYINQNAARHSDSPLEPLFQALNTTMPSYDVFSADVVTDRNNLRKLFEFAGRDKPAHELEPFTMEVEVLGNTAFVSRVETSNSDTIQPDQFRGFGHEYGKAVTQIQVQGSTGHYRIISYNLGGLNFIIRHELQGFVDDDLISSVPDSLVKQTDQLPRKMDCLSIADRHSFASTPIPLTVQELGRNVPIEQTLAIKTRGLHRDLTINELAPQLWISQTPKLVRAYHEKGTFRPTHPEDISKQIKEWENNSQERLNIFITLIRKILEAVKRIGGRATVKYDIQHDELAISELSTRSLLPEDIRSKWKNPPSGMSNVKPPAESKTTQTNKGIPKITVEVGKIEYLINLKEMPFFKSLMTPEQLMNPDSAVLLRYDDIPFFAEIYCGLTKGPRQIFRSIPPNLDEYRVICRSLDFLSVDLLKGKTLRTVMDDFRSGKSDWDAEERHRISGQKSLARDSAFRLIYLFLSERSNLGLKDRDVAYNAVLFVISHSGIFWLRARKMVREAHEARFPVSEKQRKSLDKWPLEIHGGEGLEEEDDTPASGFFDYDSDWSF</sequence>
<dbReference type="Proteomes" id="UP000758603">
    <property type="component" value="Unassembled WGS sequence"/>
</dbReference>
<keyword evidence="3" id="KW-1185">Reference proteome</keyword>